<keyword evidence="2 4" id="KW-0658">Purine biosynthesis</keyword>
<evidence type="ECO:0000313" key="8">
    <source>
        <dbReference type="Proteomes" id="UP000199537"/>
    </source>
</evidence>
<evidence type="ECO:0000256" key="3">
    <source>
        <dbReference type="ARBA" id="ARBA00022840"/>
    </source>
</evidence>
<evidence type="ECO:0000256" key="4">
    <source>
        <dbReference type="HAMAP-Rule" id="MF_01928"/>
    </source>
</evidence>
<dbReference type="SUPFAM" id="SSF52440">
    <property type="entry name" value="PreATP-grasp domain"/>
    <property type="match status" value="1"/>
</dbReference>
<dbReference type="GO" id="GO:0005829">
    <property type="term" value="C:cytosol"/>
    <property type="evidence" value="ECO:0007669"/>
    <property type="project" value="TreeGrafter"/>
</dbReference>
<dbReference type="InterPro" id="IPR013815">
    <property type="entry name" value="ATP_grasp_subdomain_1"/>
</dbReference>
<keyword evidence="1 4" id="KW-0547">Nucleotide-binding</keyword>
<dbReference type="HAMAP" id="MF_01928">
    <property type="entry name" value="PurK"/>
    <property type="match status" value="1"/>
</dbReference>
<dbReference type="GO" id="GO:0034028">
    <property type="term" value="F:5-(carboxyamino)imidazole ribonucleotide synthase activity"/>
    <property type="evidence" value="ECO:0007669"/>
    <property type="project" value="UniProtKB-UniRule"/>
</dbReference>
<organism evidence="7 8">
    <name type="scientific">Thermoflavifilum thermophilum</name>
    <dbReference type="NCBI Taxonomy" id="1393122"/>
    <lineage>
        <taxon>Bacteria</taxon>
        <taxon>Pseudomonadati</taxon>
        <taxon>Bacteroidota</taxon>
        <taxon>Chitinophagia</taxon>
        <taxon>Chitinophagales</taxon>
        <taxon>Chitinophagaceae</taxon>
        <taxon>Thermoflavifilum</taxon>
    </lineage>
</organism>
<dbReference type="InterPro" id="IPR016185">
    <property type="entry name" value="PreATP-grasp_dom_sf"/>
</dbReference>
<dbReference type="Pfam" id="PF17769">
    <property type="entry name" value="PurK_C"/>
    <property type="match status" value="1"/>
</dbReference>
<protein>
    <recommendedName>
        <fullName evidence="4 5">N5-carboxyaminoimidazole ribonucleotide synthase</fullName>
        <shortName evidence="4 5">N5-CAIR synthase</shortName>
        <ecNumber evidence="4 5">6.3.4.18</ecNumber>
    </recommendedName>
    <alternativeName>
        <fullName evidence="4 5">5-(carboxyamino)imidazole ribonucleotide synthetase</fullName>
    </alternativeName>
</protein>
<sequence length="383" mass="42540">MSFVPSQYRLGITAGGQLGKMLAQAAIAWDIPVVVMDPDPACAARQLGMKFLKGNPRFREDLLKLRKEINLLALEIEHVSIEGLRDLQSEGIRIIPNPESLELIQDKGLQKKRLAEKGIPTMPFVLLDHEHEIVEAVQQGRIQLPFVQKTRKLGYDGRGVKRVNSMADLSDLLAGPSVIEQLCDIEKEISLIVAGNPQGETCVYPPVEMVFHPEANLVSYLLCPARLTASQAEEANHIAIETYHAFNPGGLLAVEMFLDKQGKCWVNEVAPRPHNSGHHTIEACATSQYEQQLRCLLGLPLGNTGLIKPAAMVNLLGEPGYSGIPRYEGFEEVLKLPEVYVHIYGKQQTRPFRKMGHVTLLGKDIEELTEKVELVKQKLKVKA</sequence>
<dbReference type="Proteomes" id="UP000199537">
    <property type="component" value="Unassembled WGS sequence"/>
</dbReference>
<dbReference type="Pfam" id="PF22660">
    <property type="entry name" value="RS_preATP-grasp-like"/>
    <property type="match status" value="1"/>
</dbReference>
<feature type="binding site" evidence="4">
    <location>
        <begin position="267"/>
        <end position="268"/>
    </location>
    <ligand>
        <name>ATP</name>
        <dbReference type="ChEBI" id="CHEBI:30616"/>
    </ligand>
</feature>
<feature type="binding site" evidence="4">
    <location>
        <position position="188"/>
    </location>
    <ligand>
        <name>ATP</name>
        <dbReference type="ChEBI" id="CHEBI:30616"/>
    </ligand>
</feature>
<dbReference type="InterPro" id="IPR005875">
    <property type="entry name" value="PurK"/>
</dbReference>
<reference evidence="8" key="1">
    <citation type="submission" date="2016-10" db="EMBL/GenBank/DDBJ databases">
        <authorList>
            <person name="Varghese N."/>
            <person name="Submissions S."/>
        </authorList>
    </citation>
    <scope>NUCLEOTIDE SEQUENCE [LARGE SCALE GENOMIC DNA]</scope>
    <source>
        <strain evidence="8">DSM 14807</strain>
    </source>
</reference>
<evidence type="ECO:0000313" key="7">
    <source>
        <dbReference type="EMBL" id="SFV33312.1"/>
    </source>
</evidence>
<dbReference type="InterPro" id="IPR011761">
    <property type="entry name" value="ATP-grasp"/>
</dbReference>
<feature type="binding site" evidence="4">
    <location>
        <position position="107"/>
    </location>
    <ligand>
        <name>ATP</name>
        <dbReference type="ChEBI" id="CHEBI:30616"/>
    </ligand>
</feature>
<dbReference type="SUPFAM" id="SSF51246">
    <property type="entry name" value="Rudiment single hybrid motif"/>
    <property type="match status" value="1"/>
</dbReference>
<dbReference type="NCBIfam" id="NF004679">
    <property type="entry name" value="PRK06019.1-5"/>
    <property type="match status" value="1"/>
</dbReference>
<comment type="function">
    <text evidence="4">Catalyzes the ATP-dependent conversion of 5-aminoimidazole ribonucleotide (AIR) and HCO(3)(-) to N5-carboxyaminoimidazole ribonucleotide (N5-CAIR).</text>
</comment>
<evidence type="ECO:0000259" key="6">
    <source>
        <dbReference type="PROSITE" id="PS50975"/>
    </source>
</evidence>
<dbReference type="InterPro" id="IPR054350">
    <property type="entry name" value="PurT/PurK_preATP-grasp"/>
</dbReference>
<comment type="subunit">
    <text evidence="4 5">Homodimer.</text>
</comment>
<keyword evidence="3 4" id="KW-0067">ATP-binding</keyword>
<feature type="domain" description="ATP-grasp" evidence="6">
    <location>
        <begin position="111"/>
        <end position="297"/>
    </location>
</feature>
<keyword evidence="8" id="KW-1185">Reference proteome</keyword>
<name>A0A1I7NF61_9BACT</name>
<dbReference type="EMBL" id="FPCJ01000001">
    <property type="protein sequence ID" value="SFV33312.1"/>
    <property type="molecule type" value="Genomic_DNA"/>
</dbReference>
<dbReference type="OrthoDB" id="9804625at2"/>
<dbReference type="GO" id="GO:0046872">
    <property type="term" value="F:metal ion binding"/>
    <property type="evidence" value="ECO:0007669"/>
    <property type="project" value="InterPro"/>
</dbReference>
<dbReference type="Gene3D" id="3.30.1490.20">
    <property type="entry name" value="ATP-grasp fold, A domain"/>
    <property type="match status" value="1"/>
</dbReference>
<dbReference type="GO" id="GO:0005524">
    <property type="term" value="F:ATP binding"/>
    <property type="evidence" value="ECO:0007669"/>
    <property type="project" value="UniProtKB-UniRule"/>
</dbReference>
<dbReference type="EC" id="6.3.4.18" evidence="4 5"/>
<gene>
    <name evidence="4 5" type="primary">purK</name>
    <name evidence="7" type="ORF">SAMN05660895_1632</name>
</gene>
<dbReference type="SUPFAM" id="SSF56059">
    <property type="entry name" value="Glutathione synthetase ATP-binding domain-like"/>
    <property type="match status" value="1"/>
</dbReference>
<dbReference type="UniPathway" id="UPA00074">
    <property type="reaction ID" value="UER00942"/>
</dbReference>
<dbReference type="PROSITE" id="PS50975">
    <property type="entry name" value="ATP_GRASP"/>
    <property type="match status" value="1"/>
</dbReference>
<comment type="similarity">
    <text evidence="4 5">Belongs to the PurK/PurT family.</text>
</comment>
<dbReference type="InterPro" id="IPR040686">
    <property type="entry name" value="PurK_C"/>
</dbReference>
<dbReference type="Gene3D" id="3.30.470.20">
    <property type="entry name" value="ATP-grasp fold, B domain"/>
    <property type="match status" value="1"/>
</dbReference>
<dbReference type="GO" id="GO:0006189">
    <property type="term" value="P:'de novo' IMP biosynthetic process"/>
    <property type="evidence" value="ECO:0007669"/>
    <property type="project" value="UniProtKB-UniRule"/>
</dbReference>
<dbReference type="PANTHER" id="PTHR11609:SF5">
    <property type="entry name" value="PHOSPHORIBOSYLAMINOIMIDAZOLE CARBOXYLASE"/>
    <property type="match status" value="1"/>
</dbReference>
<accession>A0A1I7NF61</accession>
<dbReference type="Pfam" id="PF02222">
    <property type="entry name" value="ATP-grasp"/>
    <property type="match status" value="1"/>
</dbReference>
<comment type="function">
    <text evidence="5">Catalyzes the ATP-dependent conversion of 5-aminoimidazole ribonucleotide (AIR) and HCO(3)- to N5-carboxyaminoimidazole ribonucleotide (N5-CAIR).</text>
</comment>
<keyword evidence="4 5" id="KW-0436">Ligase</keyword>
<proteinExistence type="inferred from homology"/>
<dbReference type="NCBIfam" id="TIGR01161">
    <property type="entry name" value="purK"/>
    <property type="match status" value="1"/>
</dbReference>
<feature type="binding site" evidence="4">
    <location>
        <position position="149"/>
    </location>
    <ligand>
        <name>ATP</name>
        <dbReference type="ChEBI" id="CHEBI:30616"/>
    </ligand>
</feature>
<comment type="pathway">
    <text evidence="4 5">Purine metabolism; IMP biosynthesis via de novo pathway; 5-amino-1-(5-phospho-D-ribosyl)imidazole-4-carboxylate from 5-amino-1-(5-phospho-D-ribosyl)imidazole (N5-CAIR route): step 1/2.</text>
</comment>
<dbReference type="STRING" id="1393122.SAMN05660895_1632"/>
<dbReference type="Gene3D" id="3.40.50.20">
    <property type="match status" value="1"/>
</dbReference>
<evidence type="ECO:0000256" key="2">
    <source>
        <dbReference type="ARBA" id="ARBA00022755"/>
    </source>
</evidence>
<dbReference type="InterPro" id="IPR003135">
    <property type="entry name" value="ATP-grasp_carboxylate-amine"/>
</dbReference>
<comment type="catalytic activity">
    <reaction evidence="4 5">
        <text>5-amino-1-(5-phospho-beta-D-ribosyl)imidazole + hydrogencarbonate + ATP = 5-carboxyamino-1-(5-phospho-D-ribosyl)imidazole + ADP + phosphate + 2 H(+)</text>
        <dbReference type="Rhea" id="RHEA:19317"/>
        <dbReference type="ChEBI" id="CHEBI:15378"/>
        <dbReference type="ChEBI" id="CHEBI:17544"/>
        <dbReference type="ChEBI" id="CHEBI:30616"/>
        <dbReference type="ChEBI" id="CHEBI:43474"/>
        <dbReference type="ChEBI" id="CHEBI:58730"/>
        <dbReference type="ChEBI" id="CHEBI:137981"/>
        <dbReference type="ChEBI" id="CHEBI:456216"/>
        <dbReference type="EC" id="6.3.4.18"/>
    </reaction>
</comment>
<dbReference type="InterPro" id="IPR011054">
    <property type="entry name" value="Rudment_hybrid_motif"/>
</dbReference>
<comment type="caution">
    <text evidence="4">Lacks conserved residue(s) required for the propagation of feature annotation.</text>
</comment>
<dbReference type="GO" id="GO:0004638">
    <property type="term" value="F:phosphoribosylaminoimidazole carboxylase activity"/>
    <property type="evidence" value="ECO:0007669"/>
    <property type="project" value="InterPro"/>
</dbReference>
<dbReference type="AlphaFoldDB" id="A0A1I7NF61"/>
<evidence type="ECO:0000256" key="1">
    <source>
        <dbReference type="ARBA" id="ARBA00022741"/>
    </source>
</evidence>
<evidence type="ECO:0000256" key="5">
    <source>
        <dbReference type="RuleBase" id="RU361200"/>
    </source>
</evidence>
<dbReference type="RefSeq" id="WP_092459670.1">
    <property type="nucleotide sequence ID" value="NZ_FPCJ01000001.1"/>
</dbReference>
<dbReference type="PANTHER" id="PTHR11609">
    <property type="entry name" value="PURINE BIOSYNTHESIS PROTEIN 6/7, PUR6/7"/>
    <property type="match status" value="1"/>
</dbReference>